<keyword evidence="6 11" id="KW-0812">Transmembrane</keyword>
<proteinExistence type="inferred from homology"/>
<gene>
    <name evidence="13" type="ORF">RQP53_18370</name>
</gene>
<dbReference type="SUPFAM" id="SSF158544">
    <property type="entry name" value="GspK insert domain-like"/>
    <property type="match status" value="1"/>
</dbReference>
<keyword evidence="5" id="KW-0997">Cell inner membrane</keyword>
<evidence type="ECO:0000256" key="11">
    <source>
        <dbReference type="SAM" id="Phobius"/>
    </source>
</evidence>
<keyword evidence="14" id="KW-1185">Reference proteome</keyword>
<evidence type="ECO:0000256" key="3">
    <source>
        <dbReference type="ARBA" id="ARBA00022448"/>
    </source>
</evidence>
<dbReference type="Gene3D" id="1.10.40.60">
    <property type="entry name" value="EpsJ-like"/>
    <property type="match status" value="2"/>
</dbReference>
<evidence type="ECO:0000313" key="13">
    <source>
        <dbReference type="EMBL" id="MDT9001250.1"/>
    </source>
</evidence>
<reference evidence="13" key="1">
    <citation type="submission" date="2023-09" db="EMBL/GenBank/DDBJ databases">
        <title>Paucibacter sp. APW11 Genome sequencing and assembly.</title>
        <authorList>
            <person name="Kim I."/>
        </authorList>
    </citation>
    <scope>NUCLEOTIDE SEQUENCE</scope>
    <source>
        <strain evidence="13">APW11</strain>
    </source>
</reference>
<evidence type="ECO:0000256" key="8">
    <source>
        <dbReference type="ARBA" id="ARBA00022989"/>
    </source>
</evidence>
<dbReference type="InterPro" id="IPR049031">
    <property type="entry name" value="T2SSK_SAM-like_1st"/>
</dbReference>
<keyword evidence="8 11" id="KW-1133">Transmembrane helix</keyword>
<evidence type="ECO:0000313" key="14">
    <source>
        <dbReference type="Proteomes" id="UP001246372"/>
    </source>
</evidence>
<feature type="domain" description="T2SS protein K first SAM-like" evidence="12">
    <location>
        <begin position="110"/>
        <end position="183"/>
    </location>
</feature>
<comment type="similarity">
    <text evidence="2">Belongs to the GSP K family.</text>
</comment>
<dbReference type="PANTHER" id="PTHR38831">
    <property type="entry name" value="TYPE II SECRETION SYSTEM PROTEIN K"/>
    <property type="match status" value="1"/>
</dbReference>
<evidence type="ECO:0000256" key="6">
    <source>
        <dbReference type="ARBA" id="ARBA00022692"/>
    </source>
</evidence>
<keyword evidence="9 11" id="KW-0472">Membrane</keyword>
<comment type="caution">
    <text evidence="13">The sequence shown here is derived from an EMBL/GenBank/DDBJ whole genome shotgun (WGS) entry which is preliminary data.</text>
</comment>
<evidence type="ECO:0000256" key="4">
    <source>
        <dbReference type="ARBA" id="ARBA00022475"/>
    </source>
</evidence>
<organism evidence="13 14">
    <name type="scientific">Roseateles aquae</name>
    <dbReference type="NCBI Taxonomy" id="3077235"/>
    <lineage>
        <taxon>Bacteria</taxon>
        <taxon>Pseudomonadati</taxon>
        <taxon>Pseudomonadota</taxon>
        <taxon>Betaproteobacteria</taxon>
        <taxon>Burkholderiales</taxon>
        <taxon>Sphaerotilaceae</taxon>
        <taxon>Roseateles</taxon>
    </lineage>
</organism>
<comment type="subcellular location">
    <subcellularLocation>
        <location evidence="1">Cell inner membrane</location>
    </subcellularLocation>
</comment>
<keyword evidence="7" id="KW-0653">Protein transport</keyword>
<dbReference type="RefSeq" id="WP_315652131.1">
    <property type="nucleotide sequence ID" value="NZ_JAVXZY010000008.1"/>
</dbReference>
<dbReference type="InterPro" id="IPR038072">
    <property type="entry name" value="GspK_central_sf"/>
</dbReference>
<keyword evidence="3" id="KW-0813">Transport</keyword>
<evidence type="ECO:0000256" key="5">
    <source>
        <dbReference type="ARBA" id="ARBA00022519"/>
    </source>
</evidence>
<dbReference type="Proteomes" id="UP001246372">
    <property type="component" value="Unassembled WGS sequence"/>
</dbReference>
<name>A0ABU3PFV9_9BURK</name>
<evidence type="ECO:0000256" key="9">
    <source>
        <dbReference type="ARBA" id="ARBA00023136"/>
    </source>
</evidence>
<evidence type="ECO:0000256" key="2">
    <source>
        <dbReference type="ARBA" id="ARBA00007246"/>
    </source>
</evidence>
<protein>
    <submittedName>
        <fullName evidence="13">Type II secretion system protein GspK</fullName>
    </submittedName>
</protein>
<evidence type="ECO:0000256" key="10">
    <source>
        <dbReference type="SAM" id="MobiDB-lite"/>
    </source>
</evidence>
<accession>A0ABU3PFV9</accession>
<feature type="transmembrane region" description="Helical" evidence="11">
    <location>
        <begin position="12"/>
        <end position="31"/>
    </location>
</feature>
<dbReference type="PANTHER" id="PTHR38831:SF2">
    <property type="entry name" value="TYPE II SECRETION SYSTEM PROTEIN K"/>
    <property type="match status" value="1"/>
</dbReference>
<keyword evidence="4" id="KW-1003">Cell membrane</keyword>
<dbReference type="InterPro" id="IPR005628">
    <property type="entry name" value="GspK"/>
</dbReference>
<evidence type="ECO:0000259" key="12">
    <source>
        <dbReference type="Pfam" id="PF21687"/>
    </source>
</evidence>
<feature type="region of interest" description="Disordered" evidence="10">
    <location>
        <begin position="315"/>
        <end position="336"/>
    </location>
</feature>
<evidence type="ECO:0000256" key="7">
    <source>
        <dbReference type="ARBA" id="ARBA00022927"/>
    </source>
</evidence>
<dbReference type="EMBL" id="JAVXZY010000008">
    <property type="protein sequence ID" value="MDT9001250.1"/>
    <property type="molecule type" value="Genomic_DNA"/>
</dbReference>
<dbReference type="Pfam" id="PF21687">
    <property type="entry name" value="T2SSK_1st"/>
    <property type="match status" value="1"/>
</dbReference>
<evidence type="ECO:0000256" key="1">
    <source>
        <dbReference type="ARBA" id="ARBA00004533"/>
    </source>
</evidence>
<sequence>MSRRAVQQGFVLPMTLWILAAITIAASYFALRVHQALDLARQQQLHVEALLDVSDTRAALLFRLASTPMTVRGLGVGADLLVLDNRPYRTDQGYVQLQDARGLLNLATFGDEQMDRLLGSFDIPPPRRSGLTDKLRDYIDADNLKRLNGAEEPEYRSRGLPPPRNAPLLSSEELRAILDWSDEATLWKPGRTVSDFCIIGDDSGINPNTAPAEVLMTLPGMTKELVAWVMERRKIEPVDVALLDRLAGTGLIQIPPIVVAFPGSNLRVTQQSDGLNWALRYNVRLTPRGNVSPWQISAFHRIERNLVDPRASNHSEIRPLPALPNQPASAPLRPFG</sequence>